<dbReference type="AlphaFoldDB" id="A0A8X6UCB6"/>
<proteinExistence type="predicted"/>
<gene>
    <name evidence="1" type="ORF">NPIL_478951</name>
</gene>
<organism evidence="1 2">
    <name type="scientific">Nephila pilipes</name>
    <name type="common">Giant wood spider</name>
    <name type="synonym">Nephila maculata</name>
    <dbReference type="NCBI Taxonomy" id="299642"/>
    <lineage>
        <taxon>Eukaryota</taxon>
        <taxon>Metazoa</taxon>
        <taxon>Ecdysozoa</taxon>
        <taxon>Arthropoda</taxon>
        <taxon>Chelicerata</taxon>
        <taxon>Arachnida</taxon>
        <taxon>Araneae</taxon>
        <taxon>Araneomorphae</taxon>
        <taxon>Entelegynae</taxon>
        <taxon>Araneoidea</taxon>
        <taxon>Nephilidae</taxon>
        <taxon>Nephila</taxon>
    </lineage>
</organism>
<protein>
    <submittedName>
        <fullName evidence="1">Uncharacterized protein</fullName>
    </submittedName>
</protein>
<name>A0A8X6UCB6_NEPPI</name>
<evidence type="ECO:0000313" key="1">
    <source>
        <dbReference type="EMBL" id="GFU03160.1"/>
    </source>
</evidence>
<accession>A0A8X6UCB6</accession>
<comment type="caution">
    <text evidence="1">The sequence shown here is derived from an EMBL/GenBank/DDBJ whole genome shotgun (WGS) entry which is preliminary data.</text>
</comment>
<dbReference type="EMBL" id="BMAW01076797">
    <property type="protein sequence ID" value="GFU03160.1"/>
    <property type="molecule type" value="Genomic_DNA"/>
</dbReference>
<keyword evidence="2" id="KW-1185">Reference proteome</keyword>
<reference evidence="1" key="1">
    <citation type="submission" date="2020-08" db="EMBL/GenBank/DDBJ databases">
        <title>Multicomponent nature underlies the extraordinary mechanical properties of spider dragline silk.</title>
        <authorList>
            <person name="Kono N."/>
            <person name="Nakamura H."/>
            <person name="Mori M."/>
            <person name="Yoshida Y."/>
            <person name="Ohtoshi R."/>
            <person name="Malay A.D."/>
            <person name="Moran D.A.P."/>
            <person name="Tomita M."/>
            <person name="Numata K."/>
            <person name="Arakawa K."/>
        </authorList>
    </citation>
    <scope>NUCLEOTIDE SEQUENCE</scope>
</reference>
<dbReference type="Proteomes" id="UP000887013">
    <property type="component" value="Unassembled WGS sequence"/>
</dbReference>
<sequence length="90" mass="10339">MNSFDAIKDLIHSKLPDKLKTLFIERASSDEVDNSLSQHTFDCPIVTLNAIHTKNIKWEGVTSPPKECDKPQLRRDLRMSERVVVILNFC</sequence>
<evidence type="ECO:0000313" key="2">
    <source>
        <dbReference type="Proteomes" id="UP000887013"/>
    </source>
</evidence>